<dbReference type="GO" id="GO:0005524">
    <property type="term" value="F:ATP binding"/>
    <property type="evidence" value="ECO:0007669"/>
    <property type="project" value="UniProtKB-KW"/>
</dbReference>
<comment type="caution">
    <text evidence="7">The sequence shown here is derived from an EMBL/GenBank/DDBJ whole genome shotgun (WGS) entry which is preliminary data.</text>
</comment>
<dbReference type="GO" id="GO:0051301">
    <property type="term" value="P:cell division"/>
    <property type="evidence" value="ECO:0007669"/>
    <property type="project" value="InterPro"/>
</dbReference>
<evidence type="ECO:0000256" key="4">
    <source>
        <dbReference type="ARBA" id="ARBA00022960"/>
    </source>
</evidence>
<evidence type="ECO:0000313" key="7">
    <source>
        <dbReference type="EMBL" id="HJD32614.1"/>
    </source>
</evidence>
<gene>
    <name evidence="7" type="ORF">H9912_11850</name>
</gene>
<evidence type="ECO:0000256" key="2">
    <source>
        <dbReference type="ARBA" id="ARBA00022741"/>
    </source>
</evidence>
<evidence type="ECO:0000256" key="3">
    <source>
        <dbReference type="ARBA" id="ARBA00022840"/>
    </source>
</evidence>
<dbReference type="GO" id="GO:0071555">
    <property type="term" value="P:cell wall organization"/>
    <property type="evidence" value="ECO:0007669"/>
    <property type="project" value="UniProtKB-KW"/>
</dbReference>
<dbReference type="InterPro" id="IPR005762">
    <property type="entry name" value="MurD"/>
</dbReference>
<keyword evidence="4" id="KW-0133">Cell shape</keyword>
<name>A0A9D2QZH5_9FIRM</name>
<protein>
    <submittedName>
        <fullName evidence="7">UDP-N-acetylmuramoyl-L-alanine--D-glutamate ligase</fullName>
    </submittedName>
</protein>
<keyword evidence="5" id="KW-0573">Peptidoglycan synthesis</keyword>
<dbReference type="SUPFAM" id="SSF51984">
    <property type="entry name" value="MurCD N-terminal domain"/>
    <property type="match status" value="1"/>
</dbReference>
<keyword evidence="2" id="KW-0547">Nucleotide-binding</keyword>
<evidence type="ECO:0000256" key="5">
    <source>
        <dbReference type="ARBA" id="ARBA00022984"/>
    </source>
</evidence>
<keyword evidence="6" id="KW-0961">Cell wall biogenesis/degradation</keyword>
<keyword evidence="1 7" id="KW-0436">Ligase</keyword>
<evidence type="ECO:0000256" key="6">
    <source>
        <dbReference type="ARBA" id="ARBA00023316"/>
    </source>
</evidence>
<dbReference type="Proteomes" id="UP000823851">
    <property type="component" value="Unassembled WGS sequence"/>
</dbReference>
<organism evidence="7 8">
    <name type="scientific">Candidatus Eisenbergiella stercorigallinarum</name>
    <dbReference type="NCBI Taxonomy" id="2838557"/>
    <lineage>
        <taxon>Bacteria</taxon>
        <taxon>Bacillati</taxon>
        <taxon>Bacillota</taxon>
        <taxon>Clostridia</taxon>
        <taxon>Lachnospirales</taxon>
        <taxon>Lachnospiraceae</taxon>
        <taxon>Eisenbergiella</taxon>
    </lineage>
</organism>
<dbReference type="GO" id="GO:0009252">
    <property type="term" value="P:peptidoglycan biosynthetic process"/>
    <property type="evidence" value="ECO:0007669"/>
    <property type="project" value="UniProtKB-KW"/>
</dbReference>
<reference evidence="7" key="2">
    <citation type="submission" date="2021-04" db="EMBL/GenBank/DDBJ databases">
        <authorList>
            <person name="Gilroy R."/>
        </authorList>
    </citation>
    <scope>NUCLEOTIDE SEQUENCE</scope>
    <source>
        <strain evidence="7">ChiHjej8B7-25341</strain>
    </source>
</reference>
<dbReference type="PANTHER" id="PTHR43692">
    <property type="entry name" value="UDP-N-ACETYLMURAMOYLALANINE--D-GLUTAMATE LIGASE"/>
    <property type="match status" value="1"/>
</dbReference>
<keyword evidence="3" id="KW-0067">ATP-binding</keyword>
<dbReference type="Pfam" id="PF21799">
    <property type="entry name" value="MurD-like_N"/>
    <property type="match status" value="1"/>
</dbReference>
<dbReference type="AlphaFoldDB" id="A0A9D2QZH5"/>
<feature type="non-terminal residue" evidence="7">
    <location>
        <position position="117"/>
    </location>
</feature>
<accession>A0A9D2QZH5</accession>
<reference evidence="7" key="1">
    <citation type="journal article" date="2021" name="PeerJ">
        <title>Extensive microbial diversity within the chicken gut microbiome revealed by metagenomics and culture.</title>
        <authorList>
            <person name="Gilroy R."/>
            <person name="Ravi A."/>
            <person name="Getino M."/>
            <person name="Pursley I."/>
            <person name="Horton D.L."/>
            <person name="Alikhan N.F."/>
            <person name="Baker D."/>
            <person name="Gharbi K."/>
            <person name="Hall N."/>
            <person name="Watson M."/>
            <person name="Adriaenssens E.M."/>
            <person name="Foster-Nyarko E."/>
            <person name="Jarju S."/>
            <person name="Secka A."/>
            <person name="Antonio M."/>
            <person name="Oren A."/>
            <person name="Chaudhuri R.R."/>
            <person name="La Ragione R."/>
            <person name="Hildebrand F."/>
            <person name="Pallen M.J."/>
        </authorList>
    </citation>
    <scope>NUCLEOTIDE SEQUENCE</scope>
    <source>
        <strain evidence="7">ChiHjej8B7-25341</strain>
    </source>
</reference>
<dbReference type="GO" id="GO:0005737">
    <property type="term" value="C:cytoplasm"/>
    <property type="evidence" value="ECO:0007669"/>
    <property type="project" value="InterPro"/>
</dbReference>
<evidence type="ECO:0000313" key="8">
    <source>
        <dbReference type="Proteomes" id="UP000823851"/>
    </source>
</evidence>
<dbReference type="GO" id="GO:0008360">
    <property type="term" value="P:regulation of cell shape"/>
    <property type="evidence" value="ECO:0007669"/>
    <property type="project" value="UniProtKB-KW"/>
</dbReference>
<sequence length="117" mass="12185">MNVEGKKILVIGAGKSGLAAAQLLLSRKAVPVLFDENEKTDPEAVRGKLPAGADVEVLVGKFPAGRLGEFELAVFSPGVPVDTPFADGIRAQGIPVWGEVELGYAFLKGRLIAVTGT</sequence>
<proteinExistence type="predicted"/>
<evidence type="ECO:0000256" key="1">
    <source>
        <dbReference type="ARBA" id="ARBA00022598"/>
    </source>
</evidence>
<dbReference type="GO" id="GO:0008764">
    <property type="term" value="F:UDP-N-acetylmuramoylalanine-D-glutamate ligase activity"/>
    <property type="evidence" value="ECO:0007669"/>
    <property type="project" value="InterPro"/>
</dbReference>
<dbReference type="PANTHER" id="PTHR43692:SF1">
    <property type="entry name" value="UDP-N-ACETYLMURAMOYLALANINE--D-GLUTAMATE LIGASE"/>
    <property type="match status" value="1"/>
</dbReference>
<dbReference type="Gene3D" id="3.40.50.720">
    <property type="entry name" value="NAD(P)-binding Rossmann-like Domain"/>
    <property type="match status" value="1"/>
</dbReference>
<dbReference type="EMBL" id="DWUW01000338">
    <property type="protein sequence ID" value="HJD32614.1"/>
    <property type="molecule type" value="Genomic_DNA"/>
</dbReference>